<dbReference type="Gene3D" id="1.20.5.750">
    <property type="entry name" value="Moricin domain"/>
    <property type="match status" value="2"/>
</dbReference>
<name>Q0VJV2_MANSE</name>
<dbReference type="InterPro" id="IPR037043">
    <property type="entry name" value="Moricin_sf"/>
</dbReference>
<dbReference type="GO" id="GO:0042742">
    <property type="term" value="P:defense response to bacterium"/>
    <property type="evidence" value="ECO:0007669"/>
    <property type="project" value="InterPro"/>
</dbReference>
<dbReference type="AlphaFoldDB" id="Q0VJV2"/>
<dbReference type="GO" id="GO:0005576">
    <property type="term" value="C:extracellular region"/>
    <property type="evidence" value="ECO:0007669"/>
    <property type="project" value="InterPro"/>
</dbReference>
<evidence type="ECO:0000313" key="2">
    <source>
        <dbReference type="EMBL" id="CAL25127.1"/>
    </source>
</evidence>
<sequence>MGDGNHSPSGRPYASLPTRAKMKLTSLFIFVIVALSLLFSSTDAAPGKIPVKAIKQAGKVIVSTLRQIQLIISLLCRLYCCPIMSQWTANVFTCVNFIIAVNCILISRIAVVLLSFRFYFLFDLIPKVVLSTQHSFTQTARKKHQKSFIYHIFCCRRFWIIFIYDRLPLKQYPSYGYVFIYFYCNVLFFEGKGLRAINIAGTTHDVVSFFRPKKKKHSWTRSCWSWTRSCWSWTRSCWSWTWHPRLDR</sequence>
<gene>
    <name evidence="2" type="primary">L-Mor</name>
</gene>
<feature type="transmembrane region" description="Helical" evidence="1">
    <location>
        <begin position="87"/>
        <end position="110"/>
    </location>
</feature>
<keyword evidence="1" id="KW-0472">Membrane</keyword>
<accession>Q0VJV2</accession>
<protein>
    <submittedName>
        <fullName evidence="2">Like moricin</fullName>
    </submittedName>
</protein>
<keyword evidence="1" id="KW-1133">Transmembrane helix</keyword>
<dbReference type="Pfam" id="PF06451">
    <property type="entry name" value="Moricin"/>
    <property type="match status" value="2"/>
</dbReference>
<dbReference type="EMBL" id="AM293322">
    <property type="protein sequence ID" value="CAL25127.1"/>
    <property type="molecule type" value="mRNA"/>
</dbReference>
<dbReference type="InterPro" id="IPR009456">
    <property type="entry name" value="Moricin_fam"/>
</dbReference>
<reference evidence="2" key="1">
    <citation type="journal article" date="2008" name="Insect Biochem. Mol. Biol.">
        <title>Innate immunity: eggs of Manduca sexta are able to respond to parasitism by Trichogramma evanescens.</title>
        <authorList>
            <person name="Abdel-latief M."/>
            <person name="Hilker M."/>
        </authorList>
    </citation>
    <scope>NUCLEOTIDE SEQUENCE</scope>
    <source>
        <tissue evidence="2">Egg</tissue>
    </source>
</reference>
<organism evidence="2">
    <name type="scientific">Manduca sexta</name>
    <name type="common">Tobacco hawkmoth</name>
    <name type="synonym">Tobacco hornworm</name>
    <dbReference type="NCBI Taxonomy" id="7130"/>
    <lineage>
        <taxon>Eukaryota</taxon>
        <taxon>Metazoa</taxon>
        <taxon>Ecdysozoa</taxon>
        <taxon>Arthropoda</taxon>
        <taxon>Hexapoda</taxon>
        <taxon>Insecta</taxon>
        <taxon>Pterygota</taxon>
        <taxon>Neoptera</taxon>
        <taxon>Endopterygota</taxon>
        <taxon>Lepidoptera</taxon>
        <taxon>Glossata</taxon>
        <taxon>Ditrysia</taxon>
        <taxon>Bombycoidea</taxon>
        <taxon>Sphingidae</taxon>
        <taxon>Sphinginae</taxon>
        <taxon>Sphingini</taxon>
        <taxon>Manduca</taxon>
    </lineage>
</organism>
<feature type="transmembrane region" description="Helical" evidence="1">
    <location>
        <begin position="172"/>
        <end position="189"/>
    </location>
</feature>
<keyword evidence="1" id="KW-0812">Transmembrane</keyword>
<evidence type="ECO:0000256" key="1">
    <source>
        <dbReference type="SAM" id="Phobius"/>
    </source>
</evidence>
<proteinExistence type="evidence at transcript level"/>